<dbReference type="EMBL" id="JGZR01000003">
    <property type="protein sequence ID" value="KFJ04688.1"/>
    <property type="molecule type" value="Genomic_DNA"/>
</dbReference>
<dbReference type="AlphaFoldDB" id="A0A087EA87"/>
<dbReference type="GO" id="GO:0004040">
    <property type="term" value="F:amidase activity"/>
    <property type="evidence" value="ECO:0007669"/>
    <property type="project" value="UniProtKB-EC"/>
</dbReference>
<dbReference type="Proteomes" id="UP000029055">
    <property type="component" value="Unassembled WGS sequence"/>
</dbReference>
<organism evidence="2 3">
    <name type="scientific">Bifidobacterium subtile</name>
    <dbReference type="NCBI Taxonomy" id="77635"/>
    <lineage>
        <taxon>Bacteria</taxon>
        <taxon>Bacillati</taxon>
        <taxon>Actinomycetota</taxon>
        <taxon>Actinomycetes</taxon>
        <taxon>Bifidobacteriales</taxon>
        <taxon>Bifidobacteriaceae</taxon>
        <taxon>Bifidobacterium</taxon>
    </lineage>
</organism>
<dbReference type="NCBIfam" id="NF005127">
    <property type="entry name" value="PRK06565.1"/>
    <property type="match status" value="1"/>
</dbReference>
<dbReference type="PANTHER" id="PTHR42678">
    <property type="entry name" value="AMIDASE"/>
    <property type="match status" value="1"/>
</dbReference>
<proteinExistence type="predicted"/>
<dbReference type="SUPFAM" id="SSF75304">
    <property type="entry name" value="Amidase signature (AS) enzymes"/>
    <property type="match status" value="1"/>
</dbReference>
<dbReference type="PANTHER" id="PTHR42678:SF11">
    <property type="entry name" value="AMIDASE FAMILY PROTEIN"/>
    <property type="match status" value="1"/>
</dbReference>
<dbReference type="eggNOG" id="COG0154">
    <property type="taxonomic scope" value="Bacteria"/>
</dbReference>
<name>A0A087EA87_9BIFI</name>
<accession>A0A087EA87</accession>
<feature type="domain" description="Amidase" evidence="1">
    <location>
        <begin position="53"/>
        <end position="335"/>
    </location>
</feature>
<dbReference type="EC" id="3.5.1.4" evidence="2"/>
<dbReference type="OrthoDB" id="182039at2"/>
<sequence>MTDHTASASDPCELSIADIKRMLASGELTSTELVVSYLNRMFYYDVNGIRLHAVPIIAADAIEQAMRKDDERASGKAHGALHGVPYTVKDSYMARGMTMAAGSPAFAHVVANEDSFSVQALREAGAILMGRTNMPPMAAGGVQRGLYGRAENPYNADYLAAAWYSGSSNGSAVSTASSFAAFGLGEETVSSGRSPAANNGVVAYTPSRGVISLRGNWPLHATKDEVVPHTRTVADLLELLPTLMREDADTRGDMWRRQRFVPLEGAQQFREEGVAGIADMDALDGLRIGVVNEYAGRLGGVIPSVYTRPSISRLLLRAIDDLRSLGADVRWTNLPLRDAYELAPRTLKTFADQGLIPAEWMEHEWLQLNAAVLEEFIQGFDISGVSSLTDVNPDDVFPNPLNSLARKQGRRYGFYRDAYEYIRQGKLKPSLETPQLEQGLRGLEAIRKRHLEAWMQAEGFDVLVFPVNSNIAHADTDVDEVHNTEAWQDGTWFSNGNRMIRHLGIPTVNVTMGVMDDTGVPAGLTFMGPSGSDRLLLAAAYQYEQSTRRRLAPGRTPAIEDLNRIPLEDTDSGRRGGTFPAKLHVDIDHGSLRYRVQAERPDERFSCRIFVNGLLIEQWDGTQPWEGSMSLAQLFDADVVAVVALFSGIGGGIGADVSASPMPRIAQPVNSLI</sequence>
<dbReference type="Gene3D" id="3.90.1300.10">
    <property type="entry name" value="Amidase signature (AS) domain"/>
    <property type="match status" value="1"/>
</dbReference>
<dbReference type="InterPro" id="IPR036928">
    <property type="entry name" value="AS_sf"/>
</dbReference>
<keyword evidence="2" id="KW-0808">Transferase</keyword>
<evidence type="ECO:0000313" key="3">
    <source>
        <dbReference type="Proteomes" id="UP000029055"/>
    </source>
</evidence>
<dbReference type="Pfam" id="PF01425">
    <property type="entry name" value="Amidase"/>
    <property type="match status" value="1"/>
</dbReference>
<keyword evidence="3" id="KW-1185">Reference proteome</keyword>
<dbReference type="STRING" id="77635.BISU_0699"/>
<gene>
    <name evidence="2" type="ORF">BISU_0699</name>
</gene>
<evidence type="ECO:0000259" key="1">
    <source>
        <dbReference type="Pfam" id="PF01425"/>
    </source>
</evidence>
<dbReference type="RefSeq" id="WP_024462704.1">
    <property type="nucleotide sequence ID" value="NZ_CP062939.1"/>
</dbReference>
<dbReference type="GO" id="GO:0016740">
    <property type="term" value="F:transferase activity"/>
    <property type="evidence" value="ECO:0007669"/>
    <property type="project" value="UniProtKB-KW"/>
</dbReference>
<reference evidence="2 3" key="1">
    <citation type="submission" date="2014-03" db="EMBL/GenBank/DDBJ databases">
        <title>Genomics of Bifidobacteria.</title>
        <authorList>
            <person name="Ventura M."/>
            <person name="Milani C."/>
            <person name="Lugli G.A."/>
        </authorList>
    </citation>
    <scope>NUCLEOTIDE SEQUENCE [LARGE SCALE GENOMIC DNA]</scope>
    <source>
        <strain evidence="2 3">LMG 11597</strain>
    </source>
</reference>
<evidence type="ECO:0000313" key="2">
    <source>
        <dbReference type="EMBL" id="KFJ04688.1"/>
    </source>
</evidence>
<dbReference type="InterPro" id="IPR023631">
    <property type="entry name" value="Amidase_dom"/>
</dbReference>
<comment type="caution">
    <text evidence="2">The sequence shown here is derived from an EMBL/GenBank/DDBJ whole genome shotgun (WGS) entry which is preliminary data.</text>
</comment>
<keyword evidence="2" id="KW-0378">Hydrolase</keyword>
<protein>
    <submittedName>
        <fullName evidence="2">Asp-trnaasn/glu-trnagln amidotransferase</fullName>
        <ecNumber evidence="2">3.5.1.4</ecNumber>
    </submittedName>
</protein>